<gene>
    <name evidence="12" type="ORF">TCM_018916</name>
</gene>
<dbReference type="GO" id="GO:0004714">
    <property type="term" value="F:transmembrane receptor protein tyrosine kinase activity"/>
    <property type="evidence" value="ECO:0007669"/>
    <property type="project" value="InterPro"/>
</dbReference>
<evidence type="ECO:0000256" key="8">
    <source>
        <dbReference type="ARBA" id="ARBA00022989"/>
    </source>
</evidence>
<dbReference type="InParanoid" id="A0A061EFH8"/>
<keyword evidence="12" id="KW-0418">Kinase</keyword>
<dbReference type="Gramene" id="EOY03750">
    <property type="protein sequence ID" value="EOY03750"/>
    <property type="gene ID" value="TCM_018916"/>
</dbReference>
<dbReference type="Gene3D" id="2.60.120.430">
    <property type="entry name" value="Galactose-binding lectin"/>
    <property type="match status" value="1"/>
</dbReference>
<evidence type="ECO:0000313" key="12">
    <source>
        <dbReference type="EMBL" id="EOY03750.1"/>
    </source>
</evidence>
<proteinExistence type="predicted"/>
<organism evidence="12 13">
    <name type="scientific">Theobroma cacao</name>
    <name type="common">Cacao</name>
    <name type="synonym">Cocoa</name>
    <dbReference type="NCBI Taxonomy" id="3641"/>
    <lineage>
        <taxon>Eukaryota</taxon>
        <taxon>Viridiplantae</taxon>
        <taxon>Streptophyta</taxon>
        <taxon>Embryophyta</taxon>
        <taxon>Tracheophyta</taxon>
        <taxon>Spermatophyta</taxon>
        <taxon>Magnoliopsida</taxon>
        <taxon>eudicotyledons</taxon>
        <taxon>Gunneridae</taxon>
        <taxon>Pentapetalae</taxon>
        <taxon>rosids</taxon>
        <taxon>malvids</taxon>
        <taxon>Malvales</taxon>
        <taxon>Malvaceae</taxon>
        <taxon>Byttnerioideae</taxon>
        <taxon>Theobroma</taxon>
    </lineage>
</organism>
<keyword evidence="9" id="KW-0472">Membrane</keyword>
<protein>
    <submittedName>
        <fullName evidence="12">Malectin/receptor-like protein kinase family protein, putative</fullName>
    </submittedName>
</protein>
<dbReference type="AlphaFoldDB" id="A0A061EFH8"/>
<dbReference type="OMA" id="RTMAVDS"/>
<dbReference type="PANTHER" id="PTHR34590:SF5">
    <property type="entry name" value="OS04G0586500 PROTEIN"/>
    <property type="match status" value="1"/>
</dbReference>
<sequence length="137" mass="15459">MLSLTFVPSPNSYAFINGIEIVSKPSSLYMRSDDTQPTLVGYGSSFLLQNTTNLETFYRLNVGGQEISNIEDTGMYRTWSQDEAYIYGVAIRTIQSFLNDSIKYTPRIPAYTAPLNVYATERTMAVDSHINLNYNLT</sequence>
<dbReference type="eggNOG" id="KOG1187">
    <property type="taxonomic scope" value="Eukaryota"/>
</dbReference>
<keyword evidence="7" id="KW-0067">ATP-binding</keyword>
<dbReference type="GO" id="GO:0005524">
    <property type="term" value="F:ATP binding"/>
    <property type="evidence" value="ECO:0007669"/>
    <property type="project" value="UniProtKB-KW"/>
</dbReference>
<evidence type="ECO:0000259" key="11">
    <source>
        <dbReference type="Pfam" id="PF12819"/>
    </source>
</evidence>
<dbReference type="Proteomes" id="UP000026915">
    <property type="component" value="Chromosome 4"/>
</dbReference>
<evidence type="ECO:0000256" key="7">
    <source>
        <dbReference type="ARBA" id="ARBA00022840"/>
    </source>
</evidence>
<name>A0A061EFH8_THECC</name>
<dbReference type="GO" id="GO:0016020">
    <property type="term" value="C:membrane"/>
    <property type="evidence" value="ECO:0007669"/>
    <property type="project" value="UniProtKB-SubCell"/>
</dbReference>
<evidence type="ECO:0000313" key="13">
    <source>
        <dbReference type="Proteomes" id="UP000026915"/>
    </source>
</evidence>
<feature type="domain" description="Malectin-like" evidence="11">
    <location>
        <begin position="2"/>
        <end position="136"/>
    </location>
</feature>
<keyword evidence="5" id="KW-0732">Signal</keyword>
<keyword evidence="2" id="KW-0723">Serine/threonine-protein kinase</keyword>
<dbReference type="InterPro" id="IPR045272">
    <property type="entry name" value="ANXUR1/2-like"/>
</dbReference>
<keyword evidence="10" id="KW-0325">Glycoprotein</keyword>
<evidence type="ECO:0000256" key="9">
    <source>
        <dbReference type="ARBA" id="ARBA00023136"/>
    </source>
</evidence>
<keyword evidence="6" id="KW-0547">Nucleotide-binding</keyword>
<evidence type="ECO:0000256" key="4">
    <source>
        <dbReference type="ARBA" id="ARBA00022692"/>
    </source>
</evidence>
<keyword evidence="3" id="KW-0808">Transferase</keyword>
<keyword evidence="13" id="KW-1185">Reference proteome</keyword>
<dbReference type="STRING" id="3641.A0A061EFH8"/>
<dbReference type="InterPro" id="IPR024788">
    <property type="entry name" value="Malectin-like_Carb-bd_dom"/>
</dbReference>
<comment type="subcellular location">
    <subcellularLocation>
        <location evidence="1">Membrane</location>
        <topology evidence="1">Single-pass type I membrane protein</topology>
    </subcellularLocation>
</comment>
<dbReference type="HOGENOM" id="CLU_1868848_0_0_1"/>
<dbReference type="GO" id="GO:0004674">
    <property type="term" value="F:protein serine/threonine kinase activity"/>
    <property type="evidence" value="ECO:0007669"/>
    <property type="project" value="UniProtKB-KW"/>
</dbReference>
<keyword evidence="4" id="KW-0812">Transmembrane</keyword>
<dbReference type="Pfam" id="PF12819">
    <property type="entry name" value="Malectin_like"/>
    <property type="match status" value="1"/>
</dbReference>
<evidence type="ECO:0000256" key="5">
    <source>
        <dbReference type="ARBA" id="ARBA00022729"/>
    </source>
</evidence>
<evidence type="ECO:0000256" key="10">
    <source>
        <dbReference type="ARBA" id="ARBA00023180"/>
    </source>
</evidence>
<evidence type="ECO:0000256" key="2">
    <source>
        <dbReference type="ARBA" id="ARBA00022527"/>
    </source>
</evidence>
<evidence type="ECO:0000256" key="3">
    <source>
        <dbReference type="ARBA" id="ARBA00022679"/>
    </source>
</evidence>
<accession>A0A061EFH8</accession>
<dbReference type="EMBL" id="CM001882">
    <property type="protein sequence ID" value="EOY03750.1"/>
    <property type="molecule type" value="Genomic_DNA"/>
</dbReference>
<dbReference type="PANTHER" id="PTHR34590">
    <property type="entry name" value="OS03G0124300 PROTEIN-RELATED"/>
    <property type="match status" value="1"/>
</dbReference>
<reference evidence="12 13" key="1">
    <citation type="journal article" date="2013" name="Genome Biol.">
        <title>The genome sequence of the most widely cultivated cacao type and its use to identify candidate genes regulating pod color.</title>
        <authorList>
            <person name="Motamayor J.C."/>
            <person name="Mockaitis K."/>
            <person name="Schmutz J."/>
            <person name="Haiminen N."/>
            <person name="Iii D.L."/>
            <person name="Cornejo O."/>
            <person name="Findley S.D."/>
            <person name="Zheng P."/>
            <person name="Utro F."/>
            <person name="Royaert S."/>
            <person name="Saski C."/>
            <person name="Jenkins J."/>
            <person name="Podicheti R."/>
            <person name="Zhao M."/>
            <person name="Scheffler B.E."/>
            <person name="Stack J.C."/>
            <person name="Feltus F.A."/>
            <person name="Mustiga G.M."/>
            <person name="Amores F."/>
            <person name="Phillips W."/>
            <person name="Marelli J.P."/>
            <person name="May G.D."/>
            <person name="Shapiro H."/>
            <person name="Ma J."/>
            <person name="Bustamante C.D."/>
            <person name="Schnell R.J."/>
            <person name="Main D."/>
            <person name="Gilbert D."/>
            <person name="Parida L."/>
            <person name="Kuhn D.N."/>
        </authorList>
    </citation>
    <scope>NUCLEOTIDE SEQUENCE [LARGE SCALE GENOMIC DNA]</scope>
    <source>
        <strain evidence="13">cv. Matina 1-6</strain>
    </source>
</reference>
<keyword evidence="8" id="KW-1133">Transmembrane helix</keyword>
<evidence type="ECO:0000256" key="6">
    <source>
        <dbReference type="ARBA" id="ARBA00022741"/>
    </source>
</evidence>
<evidence type="ECO:0000256" key="1">
    <source>
        <dbReference type="ARBA" id="ARBA00004479"/>
    </source>
</evidence>